<name>A0AAE3CZL4_9HYPH</name>
<protein>
    <submittedName>
        <fullName evidence="1">Uncharacterized protein</fullName>
    </submittedName>
</protein>
<evidence type="ECO:0000313" key="2">
    <source>
        <dbReference type="Proteomes" id="UP001196509"/>
    </source>
</evidence>
<dbReference type="RefSeq" id="WP_220226635.1">
    <property type="nucleotide sequence ID" value="NZ_JAICBX010000001.1"/>
</dbReference>
<proteinExistence type="predicted"/>
<dbReference type="Proteomes" id="UP001196509">
    <property type="component" value="Unassembled WGS sequence"/>
</dbReference>
<comment type="caution">
    <text evidence="1">The sequence shown here is derived from an EMBL/GenBank/DDBJ whole genome shotgun (WGS) entry which is preliminary data.</text>
</comment>
<keyword evidence="2" id="KW-1185">Reference proteome</keyword>
<evidence type="ECO:0000313" key="1">
    <source>
        <dbReference type="EMBL" id="MBW8635918.1"/>
    </source>
</evidence>
<sequence>MINGDTIPLRESESLAQSLFGVADQTYEIQEELALTYSAFMPFQRWVDRTMTDAGLFDQQRKLKSDFQKARISNINNRRYQGSQRYEFTAPLGCFEQNCNGIPIDPIDSILFDERQKSLNGRSRILDEIQSQRNEIIERELGETRQDSDFQRLSEKFGALDARSRIGFFSEYSQCKFEEMGFTYSKARSTKKYPILDRKINNEWRLQWCNYSVDHTYNWATEEDEYLHPVFMPSLLISHVRNRGLIELYNRRISTPEMGMSFDFDHSSFVPYFCEGYFNFFNYDQLALNISVHAKLVEILLPYIDKSIQAHFDI</sequence>
<organism evidence="1 2">
    <name type="scientific">Flavimaribacter sediminis</name>
    <dbReference type="NCBI Taxonomy" id="2865987"/>
    <lineage>
        <taxon>Bacteria</taxon>
        <taxon>Pseudomonadati</taxon>
        <taxon>Pseudomonadota</taxon>
        <taxon>Alphaproteobacteria</taxon>
        <taxon>Hyphomicrobiales</taxon>
        <taxon>Rhizobiaceae</taxon>
        <taxon>Flavimaribacter</taxon>
    </lineage>
</organism>
<dbReference type="AlphaFoldDB" id="A0AAE3CZL4"/>
<reference evidence="1" key="1">
    <citation type="submission" date="2021-08" db="EMBL/GenBank/DDBJ databases">
        <title>Hoeflea bacterium WL0058 sp. nov., isolated from the sediment.</title>
        <authorList>
            <person name="Wang L."/>
            <person name="Zhang D."/>
        </authorList>
    </citation>
    <scope>NUCLEOTIDE SEQUENCE</scope>
    <source>
        <strain evidence="1">WL0058</strain>
    </source>
</reference>
<accession>A0AAE3CZL4</accession>
<dbReference type="EMBL" id="JAICBX010000001">
    <property type="protein sequence ID" value="MBW8635918.1"/>
    <property type="molecule type" value="Genomic_DNA"/>
</dbReference>
<gene>
    <name evidence="1" type="ORF">K1W69_01880</name>
</gene>